<proteinExistence type="predicted"/>
<dbReference type="Proteomes" id="UP000092213">
    <property type="component" value="Chromosome"/>
</dbReference>
<protein>
    <recommendedName>
        <fullName evidence="6">DUF4154 domain-containing protein</fullName>
    </recommendedName>
</protein>
<sequence length="180" mass="19330">MIGRRAWRFWLPALLAVAHATAGAAPSSTDTATRSALVGQAVMGILGYTRWPVQPDVIRLCVAGQPAYDSALFDDQARPPALAVQVRRAVADDPALAQECDAVYLGGLKPGARRQVLRRIVGHPVVSIVEDDAECAVGSMFCLDVQPDRVGFQVNLDSVARSGVRIHPSVLQLSRRRPSP</sequence>
<dbReference type="EMBL" id="CP016171">
    <property type="protein sequence ID" value="ANN70779.1"/>
    <property type="molecule type" value="Genomic_DNA"/>
</dbReference>
<accession>A0A193FF64</accession>
<evidence type="ECO:0000313" key="2">
    <source>
        <dbReference type="EMBL" id="ANN65749.1"/>
    </source>
</evidence>
<dbReference type="Proteomes" id="UP000091897">
    <property type="component" value="Chromosome"/>
</dbReference>
<gene>
    <name evidence="2" type="ORF">BAU06_05080</name>
    <name evidence="3" type="ORF">BAU08_05050</name>
</gene>
<reference evidence="4 5" key="1">
    <citation type="submission" date="2016-06" db="EMBL/GenBank/DDBJ databases">
        <title>Complete genome sequences of Bordetella bronchialis and Bordetella flabilis.</title>
        <authorList>
            <person name="LiPuma J.J."/>
            <person name="Spilker T."/>
        </authorList>
    </citation>
    <scope>NUCLEOTIDE SEQUENCE [LARGE SCALE GENOMIC DNA]</scope>
    <source>
        <strain evidence="3 5">AU17976</strain>
        <strain evidence="2 4">AU3182</strain>
    </source>
</reference>
<dbReference type="OrthoDB" id="7355447at2"/>
<feature type="signal peptide" evidence="1">
    <location>
        <begin position="1"/>
        <end position="24"/>
    </location>
</feature>
<name>A0A193FF64_9BORD</name>
<evidence type="ECO:0000313" key="4">
    <source>
        <dbReference type="Proteomes" id="UP000091897"/>
    </source>
</evidence>
<evidence type="ECO:0000313" key="3">
    <source>
        <dbReference type="EMBL" id="ANN70779.1"/>
    </source>
</evidence>
<dbReference type="InterPro" id="IPR025293">
    <property type="entry name" value="YfiR/HmsC-like"/>
</dbReference>
<organism evidence="3 5">
    <name type="scientific">Bordetella bronchialis</name>
    <dbReference type="NCBI Taxonomy" id="463025"/>
    <lineage>
        <taxon>Bacteria</taxon>
        <taxon>Pseudomonadati</taxon>
        <taxon>Pseudomonadota</taxon>
        <taxon>Betaproteobacteria</taxon>
        <taxon>Burkholderiales</taxon>
        <taxon>Alcaligenaceae</taxon>
        <taxon>Bordetella</taxon>
    </lineage>
</organism>
<feature type="chain" id="PRO_5008258114" description="DUF4154 domain-containing protein" evidence="1">
    <location>
        <begin position="25"/>
        <end position="180"/>
    </location>
</feature>
<dbReference type="KEGG" id="bbro:BAU06_05080"/>
<evidence type="ECO:0000313" key="5">
    <source>
        <dbReference type="Proteomes" id="UP000092213"/>
    </source>
</evidence>
<keyword evidence="4" id="KW-1185">Reference proteome</keyword>
<dbReference type="AlphaFoldDB" id="A0A193FF64"/>
<dbReference type="Pfam" id="PF13689">
    <property type="entry name" value="DUF4154"/>
    <property type="match status" value="1"/>
</dbReference>
<dbReference type="STRING" id="463025.BAU08_05050"/>
<evidence type="ECO:0008006" key="6">
    <source>
        <dbReference type="Google" id="ProtNLM"/>
    </source>
</evidence>
<dbReference type="RefSeq" id="WP_066345123.1">
    <property type="nucleotide sequence ID" value="NZ_CBCSFJ010000008.1"/>
</dbReference>
<dbReference type="EMBL" id="CP016170">
    <property type="protein sequence ID" value="ANN65749.1"/>
    <property type="molecule type" value="Genomic_DNA"/>
</dbReference>
<evidence type="ECO:0000256" key="1">
    <source>
        <dbReference type="SAM" id="SignalP"/>
    </source>
</evidence>
<keyword evidence="1" id="KW-0732">Signal</keyword>